<dbReference type="RefSeq" id="WP_091054475.1">
    <property type="nucleotide sequence ID" value="NZ_FNGF01000011.1"/>
</dbReference>
<protein>
    <recommendedName>
        <fullName evidence="4">EF hand</fullName>
    </recommendedName>
</protein>
<name>A0A1G9N9F0_9ACTN</name>
<keyword evidence="3" id="KW-1185">Reference proteome</keyword>
<dbReference type="STRING" id="380244.SAMN05216298_0167"/>
<feature type="region of interest" description="Disordered" evidence="1">
    <location>
        <begin position="1"/>
        <end position="24"/>
    </location>
</feature>
<accession>A0A1G9N9F0</accession>
<dbReference type="GO" id="GO:0005509">
    <property type="term" value="F:calcium ion binding"/>
    <property type="evidence" value="ECO:0007669"/>
    <property type="project" value="InterPro"/>
</dbReference>
<reference evidence="3" key="1">
    <citation type="submission" date="2016-10" db="EMBL/GenBank/DDBJ databases">
        <authorList>
            <person name="Varghese N."/>
            <person name="Submissions S."/>
        </authorList>
    </citation>
    <scope>NUCLEOTIDE SEQUENCE [LARGE SCALE GENOMIC DNA]</scope>
    <source>
        <strain evidence="3">CGMCC 4.3147</strain>
    </source>
</reference>
<evidence type="ECO:0000256" key="1">
    <source>
        <dbReference type="SAM" id="MobiDB-lite"/>
    </source>
</evidence>
<dbReference type="AlphaFoldDB" id="A0A1G9N9F0"/>
<evidence type="ECO:0008006" key="4">
    <source>
        <dbReference type="Google" id="ProtNLM"/>
    </source>
</evidence>
<dbReference type="EMBL" id="FNGF01000011">
    <property type="protein sequence ID" value="SDL82515.1"/>
    <property type="molecule type" value="Genomic_DNA"/>
</dbReference>
<dbReference type="OrthoDB" id="5193640at2"/>
<organism evidence="2 3">
    <name type="scientific">Glycomyces sambucus</name>
    <dbReference type="NCBI Taxonomy" id="380244"/>
    <lineage>
        <taxon>Bacteria</taxon>
        <taxon>Bacillati</taxon>
        <taxon>Actinomycetota</taxon>
        <taxon>Actinomycetes</taxon>
        <taxon>Glycomycetales</taxon>
        <taxon>Glycomycetaceae</taxon>
        <taxon>Glycomyces</taxon>
    </lineage>
</organism>
<feature type="compositionally biased region" description="Basic and acidic residues" evidence="1">
    <location>
        <begin position="1"/>
        <end position="11"/>
    </location>
</feature>
<proteinExistence type="predicted"/>
<dbReference type="SUPFAM" id="SSF103647">
    <property type="entry name" value="TSP type-3 repeat"/>
    <property type="match status" value="1"/>
</dbReference>
<gene>
    <name evidence="2" type="ORF">SAMN05216298_0167</name>
</gene>
<sequence length="88" mass="9303">MGFDEVHKMDITGDGTEDTVGVRRNEDGSVEYHVDVDDDGTADLLAVDTDGDGVIDQVLIDQDGDGKYDTAAVDLNGDGTIDAVAEKE</sequence>
<evidence type="ECO:0000313" key="3">
    <source>
        <dbReference type="Proteomes" id="UP000198662"/>
    </source>
</evidence>
<dbReference type="InterPro" id="IPR028974">
    <property type="entry name" value="TSP_type-3_rpt"/>
</dbReference>
<dbReference type="Proteomes" id="UP000198662">
    <property type="component" value="Unassembled WGS sequence"/>
</dbReference>
<evidence type="ECO:0000313" key="2">
    <source>
        <dbReference type="EMBL" id="SDL82515.1"/>
    </source>
</evidence>